<evidence type="ECO:0000313" key="1">
    <source>
        <dbReference type="EMBL" id="TBU62197.1"/>
    </source>
</evidence>
<dbReference type="EMBL" id="ML145094">
    <property type="protein sequence ID" value="TBU62197.1"/>
    <property type="molecule type" value="Genomic_DNA"/>
</dbReference>
<gene>
    <name evidence="1" type="ORF">BD310DRAFT_767434</name>
</gene>
<name>A0A4Q9Q4E7_9APHY</name>
<accession>A0A4Q9Q4E7</accession>
<dbReference type="Proteomes" id="UP000292082">
    <property type="component" value="Unassembled WGS sequence"/>
</dbReference>
<keyword evidence="2" id="KW-1185">Reference proteome</keyword>
<feature type="non-terminal residue" evidence="1">
    <location>
        <position position="50"/>
    </location>
</feature>
<dbReference type="AlphaFoldDB" id="A0A4Q9Q4E7"/>
<proteinExistence type="predicted"/>
<reference evidence="1 2" key="1">
    <citation type="submission" date="2019-01" db="EMBL/GenBank/DDBJ databases">
        <title>Draft genome sequences of three monokaryotic isolates of the white-rot basidiomycete fungus Dichomitus squalens.</title>
        <authorList>
            <consortium name="DOE Joint Genome Institute"/>
            <person name="Lopez S.C."/>
            <person name="Andreopoulos B."/>
            <person name="Pangilinan J."/>
            <person name="Lipzen A."/>
            <person name="Riley R."/>
            <person name="Ahrendt S."/>
            <person name="Ng V."/>
            <person name="Barry K."/>
            <person name="Daum C."/>
            <person name="Grigoriev I.V."/>
            <person name="Hilden K.S."/>
            <person name="Makela M.R."/>
            <person name="de Vries R.P."/>
        </authorList>
    </citation>
    <scope>NUCLEOTIDE SEQUENCE [LARGE SCALE GENOMIC DNA]</scope>
    <source>
        <strain evidence="1 2">CBS 464.89</strain>
    </source>
</reference>
<protein>
    <submittedName>
        <fullName evidence="1">Uncharacterized protein</fullName>
    </submittedName>
</protein>
<organism evidence="1 2">
    <name type="scientific">Dichomitus squalens</name>
    <dbReference type="NCBI Taxonomy" id="114155"/>
    <lineage>
        <taxon>Eukaryota</taxon>
        <taxon>Fungi</taxon>
        <taxon>Dikarya</taxon>
        <taxon>Basidiomycota</taxon>
        <taxon>Agaricomycotina</taxon>
        <taxon>Agaricomycetes</taxon>
        <taxon>Polyporales</taxon>
        <taxon>Polyporaceae</taxon>
        <taxon>Dichomitus</taxon>
    </lineage>
</organism>
<evidence type="ECO:0000313" key="2">
    <source>
        <dbReference type="Proteomes" id="UP000292082"/>
    </source>
</evidence>
<sequence>MCYHQVQPTASNPPQPSLLCVATTELVAAADVIISLLPVLFHPAVTELCN</sequence>